<dbReference type="CDD" id="cd00616">
    <property type="entry name" value="AHBA_syn"/>
    <property type="match status" value="1"/>
</dbReference>
<dbReference type="PANTHER" id="PTHR30244">
    <property type="entry name" value="TRANSAMINASE"/>
    <property type="match status" value="1"/>
</dbReference>
<dbReference type="InterPro" id="IPR000653">
    <property type="entry name" value="DegT/StrS_aminotransferase"/>
</dbReference>
<feature type="modified residue" description="N6-(pyridoxal phosphate)lysine" evidence="2">
    <location>
        <position position="187"/>
    </location>
</feature>
<protein>
    <submittedName>
        <fullName evidence="4">Glutamine--scyllo-inositol transaminase</fullName>
    </submittedName>
</protein>
<dbReference type="AlphaFoldDB" id="A0A0N9HH70"/>
<dbReference type="GO" id="GO:0030170">
    <property type="term" value="F:pyridoxal phosphate binding"/>
    <property type="evidence" value="ECO:0007669"/>
    <property type="project" value="TreeGrafter"/>
</dbReference>
<evidence type="ECO:0000256" key="2">
    <source>
        <dbReference type="PIRSR" id="PIRSR000390-2"/>
    </source>
</evidence>
<evidence type="ECO:0000256" key="1">
    <source>
        <dbReference type="PIRSR" id="PIRSR000390-1"/>
    </source>
</evidence>
<name>A0A0N9HH70_9BACT</name>
<gene>
    <name evidence="4" type="primary">wecE</name>
    <name evidence="4" type="ORF">5G12_027</name>
</gene>
<evidence type="ECO:0000313" key="4">
    <source>
        <dbReference type="EMBL" id="ALG05286.2"/>
    </source>
</evidence>
<dbReference type="InterPro" id="IPR015424">
    <property type="entry name" value="PyrdxlP-dep_Trfase"/>
</dbReference>
<dbReference type="PIRSF" id="PIRSF000390">
    <property type="entry name" value="PLP_StrS"/>
    <property type="match status" value="1"/>
</dbReference>
<dbReference type="EMBL" id="KT342857">
    <property type="protein sequence ID" value="ALG05286.2"/>
    <property type="molecule type" value="Genomic_DNA"/>
</dbReference>
<keyword evidence="2 3" id="KW-0663">Pyridoxal phosphate</keyword>
<dbReference type="SUPFAM" id="SSF53383">
    <property type="entry name" value="PLP-dependent transferases"/>
    <property type="match status" value="1"/>
</dbReference>
<proteinExistence type="inferred from homology"/>
<comment type="similarity">
    <text evidence="3">Belongs to the DegT/DnrJ/EryC1 family.</text>
</comment>
<dbReference type="InterPro" id="IPR015421">
    <property type="entry name" value="PyrdxlP-dep_Trfase_major"/>
</dbReference>
<dbReference type="Pfam" id="PF01041">
    <property type="entry name" value="DegT_DnrJ_EryC1"/>
    <property type="match status" value="1"/>
</dbReference>
<sequence length="375" mass="40635">MSSVATDRINLSAPWIDERDEELVLEVLRSGWLSLGPTGPRFESMLADSIGVPYAAAVSSGTAGLHLCMRLAGIGPGDEVITSPYSFVASANCAIYEGATPVFADIDPRTYNLDPAAVEAAITPRTKALVAVDIFGYPAEYDELIPLCEKHGIALVEDSCEALGATYKGKPLGSHGHPAVWAFYPNKQMTTGEGGAVTTASEAEHELLISLRNQGRLETSSWLQHGRLGYNYRLDDISAALGIGQLEKLDRILAARREVAARYGELLRSVDVETPLEDDADHVRSWFVYVVKLPAGADRAGVMERLAAQGIATAPYLPSIHLQSYMRERYGFSEGMLPVSEDCSARTMALPFHARLDRADQERVVEALRSALQGV</sequence>
<reference evidence="4" key="1">
    <citation type="submission" date="2016-04" db="EMBL/GenBank/DDBJ databases">
        <title>Exploring the genomic information of specific uncultured soil bacteria through a new metagenomic library-based strategy.</title>
        <authorList>
            <person name="Liu Y."/>
            <person name="Zhang R."/>
        </authorList>
    </citation>
    <scope>NUCLEOTIDE SEQUENCE</scope>
</reference>
<dbReference type="PANTHER" id="PTHR30244:SF39">
    <property type="entry name" value="BLR3650 PROTEIN"/>
    <property type="match status" value="1"/>
</dbReference>
<organism evidence="4">
    <name type="scientific">uncultured bacterium 5G12</name>
    <dbReference type="NCBI Taxonomy" id="1701325"/>
    <lineage>
        <taxon>Bacteria</taxon>
        <taxon>environmental samples</taxon>
    </lineage>
</organism>
<dbReference type="Gene3D" id="3.40.640.10">
    <property type="entry name" value="Type I PLP-dependent aspartate aminotransferase-like (Major domain)"/>
    <property type="match status" value="1"/>
</dbReference>
<feature type="active site" description="Proton acceptor" evidence="1">
    <location>
        <position position="187"/>
    </location>
</feature>
<dbReference type="GO" id="GO:0008483">
    <property type="term" value="F:transaminase activity"/>
    <property type="evidence" value="ECO:0007669"/>
    <property type="project" value="TreeGrafter"/>
</dbReference>
<dbReference type="InterPro" id="IPR015422">
    <property type="entry name" value="PyrdxlP-dep_Trfase_small"/>
</dbReference>
<accession>A0A0N9HH70</accession>
<dbReference type="GO" id="GO:0000271">
    <property type="term" value="P:polysaccharide biosynthetic process"/>
    <property type="evidence" value="ECO:0007669"/>
    <property type="project" value="TreeGrafter"/>
</dbReference>
<evidence type="ECO:0000256" key="3">
    <source>
        <dbReference type="RuleBase" id="RU004508"/>
    </source>
</evidence>
<dbReference type="Gene3D" id="3.90.1150.10">
    <property type="entry name" value="Aspartate Aminotransferase, domain 1"/>
    <property type="match status" value="1"/>
</dbReference>